<proteinExistence type="predicted"/>
<dbReference type="Proteomes" id="UP001195483">
    <property type="component" value="Unassembled WGS sequence"/>
</dbReference>
<organism evidence="1 2">
    <name type="scientific">Potamilus streckersoni</name>
    <dbReference type="NCBI Taxonomy" id="2493646"/>
    <lineage>
        <taxon>Eukaryota</taxon>
        <taxon>Metazoa</taxon>
        <taxon>Spiralia</taxon>
        <taxon>Lophotrochozoa</taxon>
        <taxon>Mollusca</taxon>
        <taxon>Bivalvia</taxon>
        <taxon>Autobranchia</taxon>
        <taxon>Heteroconchia</taxon>
        <taxon>Palaeoheterodonta</taxon>
        <taxon>Unionida</taxon>
        <taxon>Unionoidea</taxon>
        <taxon>Unionidae</taxon>
        <taxon>Ambleminae</taxon>
        <taxon>Lampsilini</taxon>
        <taxon>Potamilus</taxon>
    </lineage>
</organism>
<reference evidence="1" key="3">
    <citation type="submission" date="2023-05" db="EMBL/GenBank/DDBJ databases">
        <authorList>
            <person name="Smith C.H."/>
        </authorList>
    </citation>
    <scope>NUCLEOTIDE SEQUENCE</scope>
    <source>
        <strain evidence="1">CHS0354</strain>
        <tissue evidence="1">Mantle</tissue>
    </source>
</reference>
<sequence>MCQKDVRINAENLGGHNFKHHKVCPSHLRRVEVDDTSFTQDAPRMVLMTRILLEQKYFD</sequence>
<evidence type="ECO:0000313" key="1">
    <source>
        <dbReference type="EMBL" id="KAK3577871.1"/>
    </source>
</evidence>
<dbReference type="EMBL" id="JAEAOA010001328">
    <property type="protein sequence ID" value="KAK3577871.1"/>
    <property type="molecule type" value="Genomic_DNA"/>
</dbReference>
<comment type="caution">
    <text evidence="1">The sequence shown here is derived from an EMBL/GenBank/DDBJ whole genome shotgun (WGS) entry which is preliminary data.</text>
</comment>
<protein>
    <submittedName>
        <fullName evidence="1">Uncharacterized protein</fullName>
    </submittedName>
</protein>
<gene>
    <name evidence="1" type="ORF">CHS0354_021840</name>
</gene>
<evidence type="ECO:0000313" key="2">
    <source>
        <dbReference type="Proteomes" id="UP001195483"/>
    </source>
</evidence>
<dbReference type="AlphaFoldDB" id="A0AAE0RQK9"/>
<reference evidence="1" key="1">
    <citation type="journal article" date="2021" name="Genome Biol. Evol.">
        <title>A High-Quality Reference Genome for a Parasitic Bivalve with Doubly Uniparental Inheritance (Bivalvia: Unionida).</title>
        <authorList>
            <person name="Smith C.H."/>
        </authorList>
    </citation>
    <scope>NUCLEOTIDE SEQUENCE</scope>
    <source>
        <strain evidence="1">CHS0354</strain>
    </source>
</reference>
<accession>A0AAE0RQK9</accession>
<name>A0AAE0RQK9_9BIVA</name>
<reference evidence="1" key="2">
    <citation type="journal article" date="2021" name="Genome Biol. Evol.">
        <title>Developing a high-quality reference genome for a parasitic bivalve with doubly uniparental inheritance (Bivalvia: Unionida).</title>
        <authorList>
            <person name="Smith C.H."/>
        </authorList>
    </citation>
    <scope>NUCLEOTIDE SEQUENCE</scope>
    <source>
        <strain evidence="1">CHS0354</strain>
        <tissue evidence="1">Mantle</tissue>
    </source>
</reference>
<keyword evidence="2" id="KW-1185">Reference proteome</keyword>